<name>A0A0U4BDK5_9ACTN</name>
<proteinExistence type="predicted"/>
<keyword evidence="1" id="KW-1133">Transmembrane helix</keyword>
<dbReference type="AlphaFoldDB" id="A0A0U4BDK5"/>
<reference evidence="2 3" key="1">
    <citation type="journal article" date="1991" name="Int. J. Syst. Bacteriol.">
        <title>Description of the erythromycin-producing bacterium Arthrobacter sp. strain NRRL B-3381 as Aeromicrobium erythreum gen. nov., sp. nov.</title>
        <authorList>
            <person name="Miller E.S."/>
            <person name="Woese C.R."/>
            <person name="Brenner S."/>
        </authorList>
    </citation>
    <scope>NUCLEOTIDE SEQUENCE [LARGE SCALE GENOMIC DNA]</scope>
    <source>
        <strain evidence="2 3">AR18</strain>
    </source>
</reference>
<dbReference type="STRING" id="2041.AERYTH_14910"/>
<keyword evidence="3" id="KW-1185">Reference proteome</keyword>
<organism evidence="2 3">
    <name type="scientific">Aeromicrobium erythreum</name>
    <dbReference type="NCBI Taxonomy" id="2041"/>
    <lineage>
        <taxon>Bacteria</taxon>
        <taxon>Bacillati</taxon>
        <taxon>Actinomycetota</taxon>
        <taxon>Actinomycetes</taxon>
        <taxon>Propionibacteriales</taxon>
        <taxon>Nocardioidaceae</taxon>
        <taxon>Aeromicrobium</taxon>
    </lineage>
</organism>
<evidence type="ECO:0000313" key="2">
    <source>
        <dbReference type="EMBL" id="ALX05897.1"/>
    </source>
</evidence>
<evidence type="ECO:0008006" key="4">
    <source>
        <dbReference type="Google" id="ProtNLM"/>
    </source>
</evidence>
<dbReference type="EMBL" id="CP011502">
    <property type="protein sequence ID" value="ALX05897.1"/>
    <property type="molecule type" value="Genomic_DNA"/>
</dbReference>
<feature type="transmembrane region" description="Helical" evidence="1">
    <location>
        <begin position="59"/>
        <end position="81"/>
    </location>
</feature>
<dbReference type="InterPro" id="IPR009086">
    <property type="entry name" value="Bacteriocin_AS48"/>
</dbReference>
<evidence type="ECO:0000313" key="3">
    <source>
        <dbReference type="Proteomes" id="UP000067689"/>
    </source>
</evidence>
<sequence>MTTTQQQTLARVALGGLVLSALALVAQLALVHSGAAPDLATQLGISTVAATKLINAATSWYVTVLLAALTGGWGAGLVAVAKKMAAKYGTKYAAAW</sequence>
<dbReference type="Proteomes" id="UP000067689">
    <property type="component" value="Chromosome"/>
</dbReference>
<keyword evidence="1" id="KW-0812">Transmembrane</keyword>
<dbReference type="PATRIC" id="fig|2041.4.peg.3115"/>
<dbReference type="RefSeq" id="WP_067860328.1">
    <property type="nucleotide sequence ID" value="NZ_CP011502.1"/>
</dbReference>
<gene>
    <name evidence="2" type="ORF">AERYTH_14910</name>
</gene>
<protein>
    <recommendedName>
        <fullName evidence="4">Circularin A/uberolysin family circular bacteriocin</fullName>
    </recommendedName>
</protein>
<evidence type="ECO:0000256" key="1">
    <source>
        <dbReference type="SAM" id="Phobius"/>
    </source>
</evidence>
<keyword evidence="1" id="KW-0472">Membrane</keyword>
<dbReference type="Gene3D" id="1.20.225.10">
    <property type="entry name" value="Bacteriocin AS-48"/>
    <property type="match status" value="1"/>
</dbReference>
<accession>A0A0U4BDK5</accession>
<dbReference type="KEGG" id="aer:AERYTH_14910"/>